<evidence type="ECO:0000256" key="5">
    <source>
        <dbReference type="ARBA" id="ARBA00022741"/>
    </source>
</evidence>
<dbReference type="GO" id="GO:0046872">
    <property type="term" value="F:metal ion binding"/>
    <property type="evidence" value="ECO:0007669"/>
    <property type="project" value="TreeGrafter"/>
</dbReference>
<dbReference type="InterPro" id="IPR007370">
    <property type="entry name" value="Glu_cys_ligase"/>
</dbReference>
<accession>A0A3B1AAW7</accession>
<dbReference type="GO" id="GO:0005524">
    <property type="term" value="F:ATP binding"/>
    <property type="evidence" value="ECO:0007669"/>
    <property type="project" value="UniProtKB-KW"/>
</dbReference>
<keyword evidence="3 9" id="KW-0436">Ligase</keyword>
<dbReference type="GO" id="GO:0004357">
    <property type="term" value="F:glutamate-cysteine ligase activity"/>
    <property type="evidence" value="ECO:0007669"/>
    <property type="project" value="UniProtKB-EC"/>
</dbReference>
<name>A0A3B1AAW7_9ZZZZ</name>
<dbReference type="Pfam" id="PF04262">
    <property type="entry name" value="Glu_cys_ligase"/>
    <property type="match status" value="1"/>
</dbReference>
<dbReference type="AlphaFoldDB" id="A0A3B1AAW7"/>
<dbReference type="Gene3D" id="3.30.590.20">
    <property type="match status" value="1"/>
</dbReference>
<dbReference type="PANTHER" id="PTHR38761:SF1">
    <property type="entry name" value="GLUTAMATE--CYSTEINE LIGASE"/>
    <property type="match status" value="1"/>
</dbReference>
<comment type="catalytic activity">
    <reaction evidence="7">
        <text>L-cysteine + L-glutamate + ATP = gamma-L-glutamyl-L-cysteine + ADP + phosphate + H(+)</text>
        <dbReference type="Rhea" id="RHEA:13285"/>
        <dbReference type="ChEBI" id="CHEBI:15378"/>
        <dbReference type="ChEBI" id="CHEBI:29985"/>
        <dbReference type="ChEBI" id="CHEBI:30616"/>
        <dbReference type="ChEBI" id="CHEBI:35235"/>
        <dbReference type="ChEBI" id="CHEBI:43474"/>
        <dbReference type="ChEBI" id="CHEBI:58173"/>
        <dbReference type="ChEBI" id="CHEBI:456216"/>
        <dbReference type="EC" id="6.3.2.2"/>
    </reaction>
</comment>
<evidence type="ECO:0000256" key="2">
    <source>
        <dbReference type="ARBA" id="ARBA00012220"/>
    </source>
</evidence>
<dbReference type="GO" id="GO:0006750">
    <property type="term" value="P:glutathione biosynthetic process"/>
    <property type="evidence" value="ECO:0007669"/>
    <property type="project" value="UniProtKB-KW"/>
</dbReference>
<evidence type="ECO:0000256" key="3">
    <source>
        <dbReference type="ARBA" id="ARBA00022598"/>
    </source>
</evidence>
<comment type="pathway">
    <text evidence="1">Sulfur metabolism; glutathione biosynthesis; glutathione from L-cysteine and L-glutamate: step 1/2.</text>
</comment>
<keyword evidence="4" id="KW-0317">Glutathione biosynthesis</keyword>
<dbReference type="PANTHER" id="PTHR38761">
    <property type="entry name" value="GLUTAMATE--CYSTEINE LIGASE"/>
    <property type="match status" value="1"/>
</dbReference>
<evidence type="ECO:0000256" key="6">
    <source>
        <dbReference type="ARBA" id="ARBA00022840"/>
    </source>
</evidence>
<protein>
    <recommendedName>
        <fullName evidence="2">glutamate--cysteine ligase</fullName>
        <ecNumber evidence="2">6.3.2.2</ecNumber>
    </recommendedName>
</protein>
<gene>
    <name evidence="9" type="ORF">MNBD_GAMMA21-1705</name>
</gene>
<dbReference type="GO" id="GO:0005829">
    <property type="term" value="C:cytosol"/>
    <property type="evidence" value="ECO:0007669"/>
    <property type="project" value="TreeGrafter"/>
</dbReference>
<feature type="domain" description="Glutamate--cysteine ligase" evidence="8">
    <location>
        <begin position="14"/>
        <end position="385"/>
    </location>
</feature>
<dbReference type="NCBIfam" id="TIGR01434">
    <property type="entry name" value="glu_cys_ligase"/>
    <property type="match status" value="1"/>
</dbReference>
<dbReference type="EMBL" id="UOFR01000044">
    <property type="protein sequence ID" value="VAW97183.1"/>
    <property type="molecule type" value="Genomic_DNA"/>
</dbReference>
<evidence type="ECO:0000256" key="4">
    <source>
        <dbReference type="ARBA" id="ARBA00022684"/>
    </source>
</evidence>
<dbReference type="EC" id="6.3.2.2" evidence="2"/>
<evidence type="ECO:0000256" key="7">
    <source>
        <dbReference type="ARBA" id="ARBA00048819"/>
    </source>
</evidence>
<dbReference type="InterPro" id="IPR006334">
    <property type="entry name" value="Glut_cys_ligase"/>
</dbReference>
<evidence type="ECO:0000313" key="9">
    <source>
        <dbReference type="EMBL" id="VAW97183.1"/>
    </source>
</evidence>
<evidence type="ECO:0000259" key="8">
    <source>
        <dbReference type="Pfam" id="PF04262"/>
    </source>
</evidence>
<keyword evidence="6" id="KW-0067">ATP-binding</keyword>
<proteinExistence type="inferred from homology"/>
<keyword evidence="5" id="KW-0547">Nucleotide-binding</keyword>
<reference evidence="9" key="1">
    <citation type="submission" date="2018-06" db="EMBL/GenBank/DDBJ databases">
        <authorList>
            <person name="Zhirakovskaya E."/>
        </authorList>
    </citation>
    <scope>NUCLEOTIDE SEQUENCE</scope>
</reference>
<dbReference type="HAMAP" id="MF_00578">
    <property type="entry name" value="Glu_cys_ligase"/>
    <property type="match status" value="1"/>
</dbReference>
<organism evidence="9">
    <name type="scientific">hydrothermal vent metagenome</name>
    <dbReference type="NCBI Taxonomy" id="652676"/>
    <lineage>
        <taxon>unclassified sequences</taxon>
        <taxon>metagenomes</taxon>
        <taxon>ecological metagenomes</taxon>
    </lineage>
</organism>
<dbReference type="InterPro" id="IPR014746">
    <property type="entry name" value="Gln_synth/guanido_kin_cat_dom"/>
</dbReference>
<dbReference type="SUPFAM" id="SSF55931">
    <property type="entry name" value="Glutamine synthetase/guanido kinase"/>
    <property type="match status" value="1"/>
</dbReference>
<sequence length="529" mass="60636">MSSTKNNQYLINNIDWLQQNKVLNTLPESKIGLEKETLRVGLEGKISQLPHPAALGSALTHAYITTDYSEALTEFITPPLNTIQQALTFLNNTQKFVYSKLEDEILWATSMPCVVAGETSIPIAEYGSSNVGKMKTVYRKGLGHRYGRVMQVIAGVHYNYSLSGSFWLKYQSHRENADELSEFISDQYFSLLRNLLRYGWVVPYLFGASPAVCKSFLGGQSTNLEHFDVNTYYHPYATSLRMGDIGYQNNKESESGVKADYNSLEKYVESLKVATETPFPGYVNIGIKSNGEYQQLNTHILQIENEYYSTVRPKQILNSNEKPSLALKKRGVRYVELRSIDVNAFEPSGINEEQMYFIEAFILFCLFQESGSISRQDQIEIDRNEIETAHYGRKPGFKLKQNGMDRFLSEWGVELCDEMALICSALDKANETTNYSKSLMVQREKFIDSDKTPSARMLAEMRRKKEGFYHFALRLSLQHKEFFDEYSLSDEKNSFFNESVSSSTKMQKEIEQSDSISFQKYLENYFSQT</sequence>
<evidence type="ECO:0000256" key="1">
    <source>
        <dbReference type="ARBA" id="ARBA00005006"/>
    </source>
</evidence>